<organism evidence="8 9">
    <name type="scientific">Dothidotthia symphoricarpi CBS 119687</name>
    <dbReference type="NCBI Taxonomy" id="1392245"/>
    <lineage>
        <taxon>Eukaryota</taxon>
        <taxon>Fungi</taxon>
        <taxon>Dikarya</taxon>
        <taxon>Ascomycota</taxon>
        <taxon>Pezizomycotina</taxon>
        <taxon>Dothideomycetes</taxon>
        <taxon>Pleosporomycetidae</taxon>
        <taxon>Pleosporales</taxon>
        <taxon>Dothidotthiaceae</taxon>
        <taxon>Dothidotthia</taxon>
    </lineage>
</organism>
<evidence type="ECO:0000313" key="9">
    <source>
        <dbReference type="Proteomes" id="UP000799771"/>
    </source>
</evidence>
<gene>
    <name evidence="8" type="ORF">P153DRAFT_285111</name>
</gene>
<dbReference type="FunFam" id="3.90.226.10:FF:000048">
    <property type="entry name" value="3,2-trans-enoyl-CoA isomerase"/>
    <property type="match status" value="1"/>
</dbReference>
<reference evidence="8" key="1">
    <citation type="journal article" date="2020" name="Stud. Mycol.">
        <title>101 Dothideomycetes genomes: a test case for predicting lifestyles and emergence of pathogens.</title>
        <authorList>
            <person name="Haridas S."/>
            <person name="Albert R."/>
            <person name="Binder M."/>
            <person name="Bloem J."/>
            <person name="Labutti K."/>
            <person name="Salamov A."/>
            <person name="Andreopoulos B."/>
            <person name="Baker S."/>
            <person name="Barry K."/>
            <person name="Bills G."/>
            <person name="Bluhm B."/>
            <person name="Cannon C."/>
            <person name="Castanera R."/>
            <person name="Culley D."/>
            <person name="Daum C."/>
            <person name="Ezra D."/>
            <person name="Gonzalez J."/>
            <person name="Henrissat B."/>
            <person name="Kuo A."/>
            <person name="Liang C."/>
            <person name="Lipzen A."/>
            <person name="Lutzoni F."/>
            <person name="Magnuson J."/>
            <person name="Mondo S."/>
            <person name="Nolan M."/>
            <person name="Ohm R."/>
            <person name="Pangilinan J."/>
            <person name="Park H.-J."/>
            <person name="Ramirez L."/>
            <person name="Alfaro M."/>
            <person name="Sun H."/>
            <person name="Tritt A."/>
            <person name="Yoshinaga Y."/>
            <person name="Zwiers L.-H."/>
            <person name="Turgeon B."/>
            <person name="Goodwin S."/>
            <person name="Spatafora J."/>
            <person name="Crous P."/>
            <person name="Grigoriev I."/>
        </authorList>
    </citation>
    <scope>NUCLEOTIDE SEQUENCE</scope>
    <source>
        <strain evidence="8">CBS 119687</strain>
    </source>
</reference>
<dbReference type="GO" id="GO:0006635">
    <property type="term" value="P:fatty acid beta-oxidation"/>
    <property type="evidence" value="ECO:0007669"/>
    <property type="project" value="TreeGrafter"/>
</dbReference>
<name>A0A6A6AJU7_9PLEO</name>
<dbReference type="GO" id="GO:0016853">
    <property type="term" value="F:isomerase activity"/>
    <property type="evidence" value="ECO:0007669"/>
    <property type="project" value="UniProtKB-KW"/>
</dbReference>
<dbReference type="OrthoDB" id="448450at2759"/>
<dbReference type="PANTHER" id="PTHR43684">
    <property type="match status" value="1"/>
</dbReference>
<dbReference type="GO" id="GO:0005782">
    <property type="term" value="C:peroxisomal matrix"/>
    <property type="evidence" value="ECO:0007669"/>
    <property type="project" value="TreeGrafter"/>
</dbReference>
<comment type="pathway">
    <text evidence="2">Mycotoxin biosynthesis.</text>
</comment>
<evidence type="ECO:0000256" key="3">
    <source>
        <dbReference type="ARBA" id="ARBA00005005"/>
    </source>
</evidence>
<keyword evidence="6" id="KW-0576">Peroxisome</keyword>
<keyword evidence="7 8" id="KW-0413">Isomerase</keyword>
<evidence type="ECO:0000256" key="2">
    <source>
        <dbReference type="ARBA" id="ARBA00004685"/>
    </source>
</evidence>
<comment type="similarity">
    <text evidence="4">Belongs to the enoyl-CoA hydratase/isomerase family.</text>
</comment>
<evidence type="ECO:0000256" key="1">
    <source>
        <dbReference type="ARBA" id="ARBA00004275"/>
    </source>
</evidence>
<evidence type="ECO:0000313" key="8">
    <source>
        <dbReference type="EMBL" id="KAF2132080.1"/>
    </source>
</evidence>
<comment type="subcellular location">
    <subcellularLocation>
        <location evidence="1">Peroxisome</location>
    </subcellularLocation>
</comment>
<dbReference type="RefSeq" id="XP_033526467.1">
    <property type="nucleotide sequence ID" value="XM_033663374.1"/>
</dbReference>
<evidence type="ECO:0000256" key="5">
    <source>
        <dbReference type="ARBA" id="ARBA00023026"/>
    </source>
</evidence>
<dbReference type="Gene3D" id="3.90.226.10">
    <property type="entry name" value="2-enoyl-CoA Hydratase, Chain A, domain 1"/>
    <property type="match status" value="1"/>
</dbReference>
<evidence type="ECO:0000256" key="6">
    <source>
        <dbReference type="ARBA" id="ARBA00023140"/>
    </source>
</evidence>
<evidence type="ECO:0000256" key="7">
    <source>
        <dbReference type="ARBA" id="ARBA00023235"/>
    </source>
</evidence>
<dbReference type="InterPro" id="IPR051053">
    <property type="entry name" value="ECH/Chromodomain_protein"/>
</dbReference>
<proteinExistence type="inferred from homology"/>
<dbReference type="Proteomes" id="UP000799771">
    <property type="component" value="Unassembled WGS sequence"/>
</dbReference>
<dbReference type="InterPro" id="IPR029045">
    <property type="entry name" value="ClpP/crotonase-like_dom_sf"/>
</dbReference>
<dbReference type="PANTHER" id="PTHR43684:SF3">
    <property type="entry name" value="PEROXISOMAL D3,D2-ENOYL-COA ISOMERASE"/>
    <property type="match status" value="1"/>
</dbReference>
<accession>A0A6A6AJU7</accession>
<evidence type="ECO:0000256" key="4">
    <source>
        <dbReference type="ARBA" id="ARBA00005254"/>
    </source>
</evidence>
<keyword evidence="9" id="KW-1185">Reference proteome</keyword>
<dbReference type="GeneID" id="54403806"/>
<dbReference type="AlphaFoldDB" id="A0A6A6AJU7"/>
<dbReference type="Pfam" id="PF00378">
    <property type="entry name" value="ECH_1"/>
    <property type="match status" value="1"/>
</dbReference>
<comment type="pathway">
    <text evidence="3">Lipid metabolism; fatty acid beta-oxidation.</text>
</comment>
<dbReference type="EMBL" id="ML977501">
    <property type="protein sequence ID" value="KAF2132080.1"/>
    <property type="molecule type" value="Genomic_DNA"/>
</dbReference>
<keyword evidence="5" id="KW-0843">Virulence</keyword>
<dbReference type="SUPFAM" id="SSF52096">
    <property type="entry name" value="ClpP/crotonase"/>
    <property type="match status" value="1"/>
</dbReference>
<protein>
    <submittedName>
        <fullName evidence="8">Peroxisomal d3,d2-enoyl-CoA isomerase</fullName>
    </submittedName>
</protein>
<dbReference type="CDD" id="cd06558">
    <property type="entry name" value="crotonase-like"/>
    <property type="match status" value="1"/>
</dbReference>
<dbReference type="InterPro" id="IPR001753">
    <property type="entry name" value="Enoyl-CoA_hydra/iso"/>
</dbReference>
<sequence length="279" mass="30434">MTSTADYSDIKFEIKNKIGIITFNRPKALNSFGGNMVPDIIAALRVLNEHPETIFTVITGEGRFFCAGADVKALGSDTVLYKNVGEKKIALTGRFTSALELLRSMIDHKKVLILALNGPAVGAGAAWFPGIADIVLASSTAWLQCPFSALALVPENGSALSFAQHIGIHRANDFLMFGRKLSAQELLDAGMYNYVWDATGDAFQTKVVEFLAGQLEVNDGKSMMEMKRLQNAPIRDARMIAVVNSIDALAERFVEDAPTKRFEAKKKAMEEKSKGKSKL</sequence>